<dbReference type="Proteomes" id="UP001166571">
    <property type="component" value="Unassembled WGS sequence"/>
</dbReference>
<dbReference type="InterPro" id="IPR009683">
    <property type="entry name" value="Extensin-like_C"/>
</dbReference>
<reference evidence="2" key="1">
    <citation type="submission" date="2021-08" db="EMBL/GenBank/DDBJ databases">
        <title>Sphingopyxis panaciterrulae sp. nov., isolated from the surface water of the Yellow Sea.</title>
        <authorList>
            <person name="Gao Z."/>
            <person name="Zhang D."/>
            <person name="Zhang A."/>
        </authorList>
    </citation>
    <scope>NUCLEOTIDE SEQUENCE</scope>
    <source>
        <strain evidence="2">XHP0097</strain>
    </source>
</reference>
<proteinExistence type="predicted"/>
<protein>
    <submittedName>
        <fullName evidence="2">Extensin family protein</fullName>
    </submittedName>
</protein>
<dbReference type="EMBL" id="JAILXK010000001">
    <property type="protein sequence ID" value="MBY4635905.1"/>
    <property type="molecule type" value="Genomic_DNA"/>
</dbReference>
<sequence length="275" mass="30401">MPPSGSCFRSPAPRTDCRCGSCRSELASRRVGPQVAGVKSFRPYLIWFGVAVLLAFGAVRAMQWVRDHPEHNPTARFEVAHPQGWATHRKLVELASDDAACFAALDRAGAAYERRPVVGEGICRASQRLVLTSNRFVPTMRPATAAPGCSVTAAMMLWTRDVVQPLAIRHFGQRVVEIENLGSYNCRKIAGREAQSEHSTANAIDVSAFILSDGTRISLINDWDDADIRSEFLRAVRDESCGLFSTVLSPDYNRAHADHFHLDMAERMAGWTVCR</sequence>
<keyword evidence="3" id="KW-1185">Reference proteome</keyword>
<feature type="domain" description="Extensin-like C-terminal" evidence="1">
    <location>
        <begin position="100"/>
        <end position="275"/>
    </location>
</feature>
<name>A0ABS7MA46_9SPHN</name>
<organism evidence="2 3">
    <name type="scientific">Sphingopyxis jiangsuensis</name>
    <dbReference type="NCBI Taxonomy" id="2871171"/>
    <lineage>
        <taxon>Bacteria</taxon>
        <taxon>Pseudomonadati</taxon>
        <taxon>Pseudomonadota</taxon>
        <taxon>Alphaproteobacteria</taxon>
        <taxon>Sphingomonadales</taxon>
        <taxon>Sphingomonadaceae</taxon>
        <taxon>Sphingopyxis</taxon>
    </lineage>
</organism>
<evidence type="ECO:0000259" key="1">
    <source>
        <dbReference type="Pfam" id="PF06904"/>
    </source>
</evidence>
<gene>
    <name evidence="2" type="ORF">K5P26_01970</name>
</gene>
<comment type="caution">
    <text evidence="2">The sequence shown here is derived from an EMBL/GenBank/DDBJ whole genome shotgun (WGS) entry which is preliminary data.</text>
</comment>
<dbReference type="Pfam" id="PF06904">
    <property type="entry name" value="Extensin-like_C"/>
    <property type="match status" value="1"/>
</dbReference>
<evidence type="ECO:0000313" key="2">
    <source>
        <dbReference type="EMBL" id="MBY4635905.1"/>
    </source>
</evidence>
<accession>A0ABS7MA46</accession>
<evidence type="ECO:0000313" key="3">
    <source>
        <dbReference type="Proteomes" id="UP001166571"/>
    </source>
</evidence>